<evidence type="ECO:0000256" key="1">
    <source>
        <dbReference type="SAM" id="Phobius"/>
    </source>
</evidence>
<proteinExistence type="predicted"/>
<accession>A0ABU2ZJA4</accession>
<reference evidence="2 3" key="1">
    <citation type="submission" date="2023-09" db="EMBL/GenBank/DDBJ databases">
        <authorList>
            <person name="Rey-Velasco X."/>
        </authorList>
    </citation>
    <scope>NUCLEOTIDE SEQUENCE [LARGE SCALE GENOMIC DNA]</scope>
    <source>
        <strain evidence="2 3">F390</strain>
    </source>
</reference>
<protein>
    <submittedName>
        <fullName evidence="2">Uncharacterized protein</fullName>
    </submittedName>
</protein>
<gene>
    <name evidence="2" type="ORF">RM533_04780</name>
</gene>
<keyword evidence="1" id="KW-1133">Transmembrane helix</keyword>
<comment type="caution">
    <text evidence="2">The sequence shown here is derived from an EMBL/GenBank/DDBJ whole genome shotgun (WGS) entry which is preliminary data.</text>
</comment>
<evidence type="ECO:0000313" key="2">
    <source>
        <dbReference type="EMBL" id="MDT0575492.1"/>
    </source>
</evidence>
<keyword evidence="1" id="KW-0812">Transmembrane</keyword>
<keyword evidence="1" id="KW-0472">Membrane</keyword>
<dbReference type="Proteomes" id="UP001259803">
    <property type="component" value="Unassembled WGS sequence"/>
</dbReference>
<dbReference type="EMBL" id="JAVRHS010000002">
    <property type="protein sequence ID" value="MDT0575492.1"/>
    <property type="molecule type" value="Genomic_DNA"/>
</dbReference>
<sequence length="71" mass="7843">MLKLVLQIFGIALVLVGGLWTLQGSGLLSWPQESFMLGQGEWAIYGLIALAAGLVLLWLARRSSRRPPPRR</sequence>
<evidence type="ECO:0000313" key="3">
    <source>
        <dbReference type="Proteomes" id="UP001259803"/>
    </source>
</evidence>
<name>A0ABU2ZJA4_9SPHN</name>
<keyword evidence="3" id="KW-1185">Reference proteome</keyword>
<feature type="transmembrane region" description="Helical" evidence="1">
    <location>
        <begin position="42"/>
        <end position="60"/>
    </location>
</feature>
<dbReference type="RefSeq" id="WP_311340049.1">
    <property type="nucleotide sequence ID" value="NZ_JAVRHS010000002.1"/>
</dbReference>
<organism evidence="2 3">
    <name type="scientific">Croceicoccus esteveae</name>
    <dbReference type="NCBI Taxonomy" id="3075597"/>
    <lineage>
        <taxon>Bacteria</taxon>
        <taxon>Pseudomonadati</taxon>
        <taxon>Pseudomonadota</taxon>
        <taxon>Alphaproteobacteria</taxon>
        <taxon>Sphingomonadales</taxon>
        <taxon>Erythrobacteraceae</taxon>
        <taxon>Croceicoccus</taxon>
    </lineage>
</organism>